<keyword evidence="1" id="KW-0812">Transmembrane</keyword>
<evidence type="ECO:0000313" key="3">
    <source>
        <dbReference type="Proteomes" id="UP000030111"/>
    </source>
</evidence>
<dbReference type="AlphaFoldDB" id="A0A0A2MJW8"/>
<sequence>MTSKFRYTAYMSLAFFVLIISSGLWHASIFKSFFTTIIGGKIIYVILGIAVVSSFTTVRTKLIKASFNDDTLTVRHFFGFGKRQLFYLNDITGYFTSRAPGRYMHHNYIYIMVGTRKVAKISSQYHSNFEELRIHIQRHLHYLGTVETNVITELIDLS</sequence>
<keyword evidence="1" id="KW-1133">Transmembrane helix</keyword>
<accession>A0A0A2MJW8</accession>
<reference evidence="2 3" key="1">
    <citation type="submission" date="2013-09" db="EMBL/GenBank/DDBJ databases">
        <authorList>
            <person name="Zeng Z."/>
            <person name="Chen C."/>
        </authorList>
    </citation>
    <scope>NUCLEOTIDE SEQUENCE [LARGE SCALE GENOMIC DNA]</scope>
    <source>
        <strain evidence="2 3">WB 4.1-42</strain>
    </source>
</reference>
<name>A0A0A2MJW8_9FLAO</name>
<protein>
    <submittedName>
        <fullName evidence="2">Uncharacterized protein</fullName>
    </submittedName>
</protein>
<organism evidence="2 3">
    <name type="scientific">Flavobacterium subsaxonicum WB 4.1-42 = DSM 21790</name>
    <dbReference type="NCBI Taxonomy" id="1121898"/>
    <lineage>
        <taxon>Bacteria</taxon>
        <taxon>Pseudomonadati</taxon>
        <taxon>Bacteroidota</taxon>
        <taxon>Flavobacteriia</taxon>
        <taxon>Flavobacteriales</taxon>
        <taxon>Flavobacteriaceae</taxon>
        <taxon>Flavobacterium</taxon>
    </lineage>
</organism>
<evidence type="ECO:0000313" key="2">
    <source>
        <dbReference type="EMBL" id="KGO91886.1"/>
    </source>
</evidence>
<proteinExistence type="predicted"/>
<keyword evidence="1" id="KW-0472">Membrane</keyword>
<feature type="transmembrane region" description="Helical" evidence="1">
    <location>
        <begin position="33"/>
        <end position="55"/>
    </location>
</feature>
<gene>
    <name evidence="2" type="ORF">Q766_15710</name>
</gene>
<evidence type="ECO:0000256" key="1">
    <source>
        <dbReference type="SAM" id="Phobius"/>
    </source>
</evidence>
<dbReference type="Proteomes" id="UP000030111">
    <property type="component" value="Unassembled WGS sequence"/>
</dbReference>
<dbReference type="EMBL" id="JRLY01000014">
    <property type="protein sequence ID" value="KGO91886.1"/>
    <property type="molecule type" value="Genomic_DNA"/>
</dbReference>
<dbReference type="STRING" id="1121898.GCA_000422725_00027"/>
<keyword evidence="3" id="KW-1185">Reference proteome</keyword>
<dbReference type="RefSeq" id="WP_026991535.1">
    <property type="nucleotide sequence ID" value="NZ_JRLY01000014.1"/>
</dbReference>
<feature type="transmembrane region" description="Helical" evidence="1">
    <location>
        <begin position="7"/>
        <end position="27"/>
    </location>
</feature>
<dbReference type="OrthoDB" id="1359943at2"/>
<comment type="caution">
    <text evidence="2">The sequence shown here is derived from an EMBL/GenBank/DDBJ whole genome shotgun (WGS) entry which is preliminary data.</text>
</comment>